<keyword evidence="2" id="KW-0378">Hydrolase</keyword>
<dbReference type="GO" id="GO:0034722">
    <property type="term" value="F:gamma-glutamyl-peptidase activity"/>
    <property type="evidence" value="ECO:0007669"/>
    <property type="project" value="UniProtKB-UniRule"/>
</dbReference>
<name>A0AA36NC68_9DINO</name>
<organism evidence="3 4">
    <name type="scientific">Effrenium voratum</name>
    <dbReference type="NCBI Taxonomy" id="2562239"/>
    <lineage>
        <taxon>Eukaryota</taxon>
        <taxon>Sar</taxon>
        <taxon>Alveolata</taxon>
        <taxon>Dinophyceae</taxon>
        <taxon>Suessiales</taxon>
        <taxon>Symbiodiniaceae</taxon>
        <taxon>Effrenium</taxon>
    </lineage>
</organism>
<comment type="caution">
    <text evidence="3">The sequence shown here is derived from an EMBL/GenBank/DDBJ whole genome shotgun (WGS) entry which is preliminary data.</text>
</comment>
<feature type="active site" description="Nucleophile" evidence="1 2">
    <location>
        <position position="169"/>
    </location>
</feature>
<dbReference type="Proteomes" id="UP001178507">
    <property type="component" value="Unassembled WGS sequence"/>
</dbReference>
<evidence type="ECO:0000313" key="4">
    <source>
        <dbReference type="Proteomes" id="UP001178507"/>
    </source>
</evidence>
<evidence type="ECO:0000256" key="1">
    <source>
        <dbReference type="PIRSR" id="PIRSR615527-1"/>
    </source>
</evidence>
<comment type="catalytic activity">
    <reaction evidence="2">
        <text>(6S)-5,6,7,8-tetrahydrofolyl-(gamma-L-Glu)(n) + (n-1) H2O = (6S)-5,6,7,8-tetrahydrofolate + (n-1) L-glutamate</text>
        <dbReference type="Rhea" id="RHEA:56784"/>
        <dbReference type="Rhea" id="RHEA-COMP:14738"/>
        <dbReference type="ChEBI" id="CHEBI:15377"/>
        <dbReference type="ChEBI" id="CHEBI:29985"/>
        <dbReference type="ChEBI" id="CHEBI:57453"/>
        <dbReference type="ChEBI" id="CHEBI:141005"/>
        <dbReference type="EC" id="3.4.19.9"/>
    </reaction>
</comment>
<dbReference type="InterPro" id="IPR015527">
    <property type="entry name" value="Pept_C26_g-glut_hydrolase"/>
</dbReference>
<dbReference type="GO" id="GO:0046900">
    <property type="term" value="P:tetrahydrofolylpolyglutamate metabolic process"/>
    <property type="evidence" value="ECO:0007669"/>
    <property type="project" value="TreeGrafter"/>
</dbReference>
<dbReference type="EC" id="3.4.19.9" evidence="2"/>
<sequence length="369" mass="41684">MDEDRAPPRLLLGMLAASMFWLPLTLFVSSRPSEVASWAAPAAGDSALATAENDRPVIALLASDCGILYNCSSYIPASYVRWVQQGGALVVPLHPKMEARASAVLLALWHLRNPFEAEFDHVLSHSNGVLTIGGFFKMNGTADQWMARVFAHAMRAARRGEVFPVWATCVGIHDLAQLATGRVYAEFLSRTYADNVALPLLFEGDLARFFDEQRWPGSSTFQRWLQASAITFQHHEWGILRSTFSQIKELSESFEVLASSVDQRGQRFVSLMQHRQAPLFASAFHPEKPAFEWGVHRHGLLRNTAIPHSRQAVLANLHFGAVFVQQARRNFRRFEKADLSNRLIFNSPIFYTARLPQLIRYFEECYIFS</sequence>
<dbReference type="InterPro" id="IPR029062">
    <property type="entry name" value="Class_I_gatase-like"/>
</dbReference>
<dbReference type="GO" id="GO:0005773">
    <property type="term" value="C:vacuole"/>
    <property type="evidence" value="ECO:0007669"/>
    <property type="project" value="TreeGrafter"/>
</dbReference>
<evidence type="ECO:0000256" key="2">
    <source>
        <dbReference type="PROSITE-ProRule" id="PRU00607"/>
    </source>
</evidence>
<gene>
    <name evidence="3" type="ORF">EVOR1521_LOCUS21951</name>
</gene>
<dbReference type="PANTHER" id="PTHR11315:SF0">
    <property type="entry name" value="FOLATE GAMMA-GLUTAMYL HYDROLASE"/>
    <property type="match status" value="1"/>
</dbReference>
<feature type="active site" evidence="2">
    <location>
        <position position="285"/>
    </location>
</feature>
<reference evidence="3" key="1">
    <citation type="submission" date="2023-08" db="EMBL/GenBank/DDBJ databases">
        <authorList>
            <person name="Chen Y."/>
            <person name="Shah S."/>
            <person name="Dougan E. K."/>
            <person name="Thang M."/>
            <person name="Chan C."/>
        </authorList>
    </citation>
    <scope>NUCLEOTIDE SEQUENCE</scope>
</reference>
<dbReference type="PROSITE" id="PS51275">
    <property type="entry name" value="PEPTIDASE_C26_GGH"/>
    <property type="match status" value="1"/>
</dbReference>
<dbReference type="EMBL" id="CAUJNA010003289">
    <property type="protein sequence ID" value="CAJ1398076.1"/>
    <property type="molecule type" value="Genomic_DNA"/>
</dbReference>
<dbReference type="PANTHER" id="PTHR11315">
    <property type="entry name" value="PROTEASE FAMILY C26 GAMMA-GLUTAMYL HYDROLASE"/>
    <property type="match status" value="1"/>
</dbReference>
<feature type="active site" description="Proton donor" evidence="1">
    <location>
        <position position="285"/>
    </location>
</feature>
<evidence type="ECO:0000313" key="3">
    <source>
        <dbReference type="EMBL" id="CAJ1398076.1"/>
    </source>
</evidence>
<accession>A0AA36NC68</accession>
<dbReference type="AlphaFoldDB" id="A0AA36NC68"/>
<keyword evidence="4" id="KW-1185">Reference proteome</keyword>
<dbReference type="SUPFAM" id="SSF52317">
    <property type="entry name" value="Class I glutamine amidotransferase-like"/>
    <property type="match status" value="1"/>
</dbReference>
<dbReference type="Gene3D" id="3.40.50.880">
    <property type="match status" value="1"/>
</dbReference>
<protein>
    <recommendedName>
        <fullName evidence="2">folate gamma-glutamyl hydrolase</fullName>
        <ecNumber evidence="2">3.4.19.9</ecNumber>
    </recommendedName>
</protein>
<proteinExistence type="predicted"/>